<dbReference type="GeneID" id="36586431"/>
<dbReference type="AlphaFoldDB" id="A0A2J6SZE4"/>
<dbReference type="EMBL" id="KZ613848">
    <property type="protein sequence ID" value="PMD56161.1"/>
    <property type="molecule type" value="Genomic_DNA"/>
</dbReference>
<gene>
    <name evidence="8" type="ORF">K444DRAFT_594515</name>
</gene>
<dbReference type="PANTHER" id="PTHR33048">
    <property type="entry name" value="PTH11-LIKE INTEGRAL MEMBRANE PROTEIN (AFU_ORTHOLOGUE AFUA_5G11245)"/>
    <property type="match status" value="1"/>
</dbReference>
<evidence type="ECO:0000256" key="2">
    <source>
        <dbReference type="ARBA" id="ARBA00022692"/>
    </source>
</evidence>
<dbReference type="OrthoDB" id="444631at2759"/>
<feature type="transmembrane region" description="Helical" evidence="6">
    <location>
        <begin position="235"/>
        <end position="262"/>
    </location>
</feature>
<feature type="domain" description="Rhodopsin" evidence="7">
    <location>
        <begin position="48"/>
        <end position="299"/>
    </location>
</feature>
<keyword evidence="3 6" id="KW-1133">Transmembrane helix</keyword>
<dbReference type="InterPro" id="IPR049326">
    <property type="entry name" value="Rhodopsin_dom_fungi"/>
</dbReference>
<dbReference type="Pfam" id="PF20684">
    <property type="entry name" value="Fung_rhodopsin"/>
    <property type="match status" value="1"/>
</dbReference>
<dbReference type="InterPro" id="IPR052337">
    <property type="entry name" value="SAT4-like"/>
</dbReference>
<evidence type="ECO:0000256" key="6">
    <source>
        <dbReference type="SAM" id="Phobius"/>
    </source>
</evidence>
<keyword evidence="9" id="KW-1185">Reference proteome</keyword>
<organism evidence="8 9">
    <name type="scientific">Hyaloscypha bicolor E</name>
    <dbReference type="NCBI Taxonomy" id="1095630"/>
    <lineage>
        <taxon>Eukaryota</taxon>
        <taxon>Fungi</taxon>
        <taxon>Dikarya</taxon>
        <taxon>Ascomycota</taxon>
        <taxon>Pezizomycotina</taxon>
        <taxon>Leotiomycetes</taxon>
        <taxon>Helotiales</taxon>
        <taxon>Hyaloscyphaceae</taxon>
        <taxon>Hyaloscypha</taxon>
        <taxon>Hyaloscypha bicolor</taxon>
    </lineage>
</organism>
<feature type="transmembrane region" description="Helical" evidence="6">
    <location>
        <begin position="156"/>
        <end position="178"/>
    </location>
</feature>
<keyword evidence="4 6" id="KW-0472">Membrane</keyword>
<comment type="subcellular location">
    <subcellularLocation>
        <location evidence="1">Membrane</location>
        <topology evidence="1">Multi-pass membrane protein</topology>
    </subcellularLocation>
</comment>
<dbReference type="InterPro" id="IPR036259">
    <property type="entry name" value="MFS_trans_sf"/>
</dbReference>
<feature type="transmembrane region" description="Helical" evidence="6">
    <location>
        <begin position="274"/>
        <end position="294"/>
    </location>
</feature>
<dbReference type="STRING" id="1095630.A0A2J6SZE4"/>
<dbReference type="GO" id="GO:0016020">
    <property type="term" value="C:membrane"/>
    <property type="evidence" value="ECO:0007669"/>
    <property type="project" value="UniProtKB-SubCell"/>
</dbReference>
<proteinExistence type="inferred from homology"/>
<dbReference type="RefSeq" id="XP_024733065.1">
    <property type="nucleotide sequence ID" value="XM_024878354.1"/>
</dbReference>
<evidence type="ECO:0000256" key="4">
    <source>
        <dbReference type="ARBA" id="ARBA00023136"/>
    </source>
</evidence>
<sequence>MSASTGIVGAFPPPDGITPNFVNPDYIGYRIVVVALVFTTLAFAFLSVRLYTKRFVIRRLELDDCEVLTLVAVFQGFFPVVRNVVNLSSTRNGVGVHIWDVPLENFKTFMRAGPLDPQYLLGSIFGGTSYSLGTLFIKVSVLLLYLRLSAHRAVRIVIYITMIVAVSYCMFGALATFFVCTPMKRYWDFSVPGTCINISANFVALAAFNVGTDVVMLLLPIWLLGPLKIQKRQKIGVTLILMIGSFVCIVSILRLAFIFPGLTQMDTTWHYVDNIIWIILEMYVGVICACLPSLKALIKHYFPEFFDGSHVGLGRRIPSFDVATPFPQQREDSSNIFEGQKSTNAGTSVQLKSLATSSEDGACDKRNPVRSSIA</sequence>
<evidence type="ECO:0000256" key="3">
    <source>
        <dbReference type="ARBA" id="ARBA00022989"/>
    </source>
</evidence>
<feature type="transmembrane region" description="Helical" evidence="6">
    <location>
        <begin position="119"/>
        <end position="144"/>
    </location>
</feature>
<dbReference type="Proteomes" id="UP000235371">
    <property type="component" value="Unassembled WGS sequence"/>
</dbReference>
<evidence type="ECO:0000256" key="5">
    <source>
        <dbReference type="ARBA" id="ARBA00038359"/>
    </source>
</evidence>
<feature type="transmembrane region" description="Helical" evidence="6">
    <location>
        <begin position="27"/>
        <end position="46"/>
    </location>
</feature>
<dbReference type="InParanoid" id="A0A2J6SZE4"/>
<evidence type="ECO:0000256" key="1">
    <source>
        <dbReference type="ARBA" id="ARBA00004141"/>
    </source>
</evidence>
<reference evidence="8 9" key="1">
    <citation type="submission" date="2016-04" db="EMBL/GenBank/DDBJ databases">
        <title>A degradative enzymes factory behind the ericoid mycorrhizal symbiosis.</title>
        <authorList>
            <consortium name="DOE Joint Genome Institute"/>
            <person name="Martino E."/>
            <person name="Morin E."/>
            <person name="Grelet G."/>
            <person name="Kuo A."/>
            <person name="Kohler A."/>
            <person name="Daghino S."/>
            <person name="Barry K."/>
            <person name="Choi C."/>
            <person name="Cichocki N."/>
            <person name="Clum A."/>
            <person name="Copeland A."/>
            <person name="Hainaut M."/>
            <person name="Haridas S."/>
            <person name="Labutti K."/>
            <person name="Lindquist E."/>
            <person name="Lipzen A."/>
            <person name="Khouja H.-R."/>
            <person name="Murat C."/>
            <person name="Ohm R."/>
            <person name="Olson A."/>
            <person name="Spatafora J."/>
            <person name="Veneault-Fourrey C."/>
            <person name="Henrissat B."/>
            <person name="Grigoriev I."/>
            <person name="Martin F."/>
            <person name="Perotto S."/>
        </authorList>
    </citation>
    <scope>NUCLEOTIDE SEQUENCE [LARGE SCALE GENOMIC DNA]</scope>
    <source>
        <strain evidence="8 9">E</strain>
    </source>
</reference>
<evidence type="ECO:0000313" key="8">
    <source>
        <dbReference type="EMBL" id="PMD56161.1"/>
    </source>
</evidence>
<evidence type="ECO:0000259" key="7">
    <source>
        <dbReference type="Pfam" id="PF20684"/>
    </source>
</evidence>
<dbReference type="PANTHER" id="PTHR33048:SF47">
    <property type="entry name" value="INTEGRAL MEMBRANE PROTEIN-RELATED"/>
    <property type="match status" value="1"/>
</dbReference>
<evidence type="ECO:0000313" key="9">
    <source>
        <dbReference type="Proteomes" id="UP000235371"/>
    </source>
</evidence>
<dbReference type="SUPFAM" id="SSF103473">
    <property type="entry name" value="MFS general substrate transporter"/>
    <property type="match status" value="1"/>
</dbReference>
<comment type="similarity">
    <text evidence="5">Belongs to the SAT4 family.</text>
</comment>
<name>A0A2J6SZE4_9HELO</name>
<accession>A0A2J6SZE4</accession>
<feature type="transmembrane region" description="Helical" evidence="6">
    <location>
        <begin position="67"/>
        <end position="85"/>
    </location>
</feature>
<keyword evidence="2 6" id="KW-0812">Transmembrane</keyword>
<protein>
    <recommendedName>
        <fullName evidence="7">Rhodopsin domain-containing protein</fullName>
    </recommendedName>
</protein>
<feature type="transmembrane region" description="Helical" evidence="6">
    <location>
        <begin position="198"/>
        <end position="223"/>
    </location>
</feature>